<protein>
    <recommendedName>
        <fullName evidence="1">AB hydrolase-1 domain-containing protein</fullName>
    </recommendedName>
</protein>
<dbReference type="InterPro" id="IPR000073">
    <property type="entry name" value="AB_hydrolase_1"/>
</dbReference>
<dbReference type="EMBL" id="BMVW01000009">
    <property type="protein sequence ID" value="GGZ21135.1"/>
    <property type="molecule type" value="Genomic_DNA"/>
</dbReference>
<evidence type="ECO:0000259" key="1">
    <source>
        <dbReference type="Pfam" id="PF12697"/>
    </source>
</evidence>
<dbReference type="RefSeq" id="WP_189862110.1">
    <property type="nucleotide sequence ID" value="NZ_BMVW01000009.1"/>
</dbReference>
<name>A0A918PTZ4_9ACTN</name>
<reference evidence="2" key="1">
    <citation type="journal article" date="2014" name="Int. J. Syst. Evol. Microbiol.">
        <title>Complete genome sequence of Corynebacterium casei LMG S-19264T (=DSM 44701T), isolated from a smear-ripened cheese.</title>
        <authorList>
            <consortium name="US DOE Joint Genome Institute (JGI-PGF)"/>
            <person name="Walter F."/>
            <person name="Albersmeier A."/>
            <person name="Kalinowski J."/>
            <person name="Ruckert C."/>
        </authorList>
    </citation>
    <scope>NUCLEOTIDE SEQUENCE</scope>
    <source>
        <strain evidence="2">JCM 4815</strain>
    </source>
</reference>
<gene>
    <name evidence="2" type="ORF">GCM10010365_46880</name>
</gene>
<evidence type="ECO:0000313" key="3">
    <source>
        <dbReference type="Proteomes" id="UP000622166"/>
    </source>
</evidence>
<dbReference type="Pfam" id="PF12697">
    <property type="entry name" value="Abhydrolase_6"/>
    <property type="match status" value="1"/>
</dbReference>
<reference evidence="2" key="2">
    <citation type="submission" date="2020-09" db="EMBL/GenBank/DDBJ databases">
        <authorList>
            <person name="Sun Q."/>
            <person name="Ohkuma M."/>
        </authorList>
    </citation>
    <scope>NUCLEOTIDE SEQUENCE</scope>
    <source>
        <strain evidence="2">JCM 4815</strain>
    </source>
</reference>
<dbReference type="Gene3D" id="3.40.50.1820">
    <property type="entry name" value="alpha/beta hydrolase"/>
    <property type="match status" value="1"/>
</dbReference>
<evidence type="ECO:0000313" key="2">
    <source>
        <dbReference type="EMBL" id="GGZ21135.1"/>
    </source>
</evidence>
<accession>A0A918PTZ4</accession>
<organism evidence="2 3">
    <name type="scientific">Streptomyces poonensis</name>
    <dbReference type="NCBI Taxonomy" id="68255"/>
    <lineage>
        <taxon>Bacteria</taxon>
        <taxon>Bacillati</taxon>
        <taxon>Actinomycetota</taxon>
        <taxon>Actinomycetes</taxon>
        <taxon>Kitasatosporales</taxon>
        <taxon>Streptomycetaceae</taxon>
        <taxon>Streptomyces</taxon>
    </lineage>
</organism>
<dbReference type="AlphaFoldDB" id="A0A918PTZ4"/>
<dbReference type="Proteomes" id="UP000622166">
    <property type="component" value="Unassembled WGS sequence"/>
</dbReference>
<comment type="caution">
    <text evidence="2">The sequence shown here is derived from an EMBL/GenBank/DDBJ whole genome shotgun (WGS) entry which is preliminary data.</text>
</comment>
<proteinExistence type="predicted"/>
<keyword evidence="3" id="KW-1185">Reference proteome</keyword>
<dbReference type="PANTHER" id="PTHR46438">
    <property type="entry name" value="ALPHA/BETA-HYDROLASES SUPERFAMILY PROTEIN"/>
    <property type="match status" value="1"/>
</dbReference>
<dbReference type="SUPFAM" id="SSF53474">
    <property type="entry name" value="alpha/beta-Hydrolases"/>
    <property type="match status" value="1"/>
</dbReference>
<sequence length="293" mass="31020">MPSSVYRSPADQARVRDWCEERLAAWPLVHDRREIETPAGRTNSVRVGPRGGIGAMTLVLVPGTNMSAAVSLRAAEALAEAAPLVVLDVPGQPGLSSGLRPRRHRMDWYGRWLAGTLEQITDGPVVVVGHSLGAAIALACPSERIAGRVLVSPGGLVRLRVGAPVLGATLPWMLRPSPTRAERLLTFMTGPGHAVPPELSTWMDLVGSSCRSSLAPAPLPSDVLGRARSAPLLPVAGSCDPFLPPDRLGSGTRRRLDAPLRVLPDVGHLLPEEVPARLAGLVAGFLDSVQPRQ</sequence>
<dbReference type="GO" id="GO:0003824">
    <property type="term" value="F:catalytic activity"/>
    <property type="evidence" value="ECO:0007669"/>
    <property type="project" value="UniProtKB-ARBA"/>
</dbReference>
<feature type="domain" description="AB hydrolase-1" evidence="1">
    <location>
        <begin position="58"/>
        <end position="279"/>
    </location>
</feature>
<dbReference type="InterPro" id="IPR029058">
    <property type="entry name" value="AB_hydrolase_fold"/>
</dbReference>